<dbReference type="EMBL" id="FMJE01000005">
    <property type="protein sequence ID" value="SCM82989.1"/>
    <property type="molecule type" value="Genomic_DNA"/>
</dbReference>
<accession>A0A212M009</accession>
<feature type="chain" id="PRO_5013301639" description="LysM domain-containing protein" evidence="2">
    <location>
        <begin position="28"/>
        <end position="361"/>
    </location>
</feature>
<name>A0A212M009_9FIRM</name>
<evidence type="ECO:0008006" key="4">
    <source>
        <dbReference type="Google" id="ProtNLM"/>
    </source>
</evidence>
<reference evidence="3" key="1">
    <citation type="submission" date="2016-08" db="EMBL/GenBank/DDBJ databases">
        <authorList>
            <person name="Seilhamer J.J."/>
        </authorList>
    </citation>
    <scope>NUCLEOTIDE SEQUENCE</scope>
    <source>
        <strain evidence="3">86</strain>
    </source>
</reference>
<evidence type="ECO:0000256" key="1">
    <source>
        <dbReference type="SAM" id="MobiDB-lite"/>
    </source>
</evidence>
<keyword evidence="2" id="KW-0732">Signal</keyword>
<evidence type="ECO:0000256" key="2">
    <source>
        <dbReference type="SAM" id="SignalP"/>
    </source>
</evidence>
<proteinExistence type="predicted"/>
<dbReference type="AlphaFoldDB" id="A0A212M009"/>
<feature type="signal peptide" evidence="2">
    <location>
        <begin position="1"/>
        <end position="27"/>
    </location>
</feature>
<gene>
    <name evidence="3" type="ORF">KL86SPO_50761</name>
</gene>
<feature type="region of interest" description="Disordered" evidence="1">
    <location>
        <begin position="341"/>
        <end position="361"/>
    </location>
</feature>
<sequence>MYMNKNKKWYVALGIAAMITVNGIAMAAVTADQQDITNGKKSGIAQKTDRPDRHGMKGFKESQTKLLAFLKMDEAAFRAAMKEGKTLAAIAKEQGVSEQSLQNFLIEQMTQRLDEGVKTGKLTAEKAEKIKADMPARVADMINGKGPMHMGPGHMRGHAFDNSKLLALLKMDAATFKTERQSGKTLAAIAKEQGVSEQELTDFLVAQMTQRLDEGVKAGKLPAEKAEKMKADMPARVADMINGKGPMHMGPGHMRGHAFDNSKLLALLKMDAATFKTERQSGKTLAAIAKEQGVSEQELKDFLVAQMTQRLDEGVKAGKLPAEKADKMKENMEQRVDNMINGKGHMHKGHGPKPGPEGQPE</sequence>
<organism evidence="3">
    <name type="scientific">uncultured Sporomusa sp</name>
    <dbReference type="NCBI Taxonomy" id="307249"/>
    <lineage>
        <taxon>Bacteria</taxon>
        <taxon>Bacillati</taxon>
        <taxon>Bacillota</taxon>
        <taxon>Negativicutes</taxon>
        <taxon>Selenomonadales</taxon>
        <taxon>Sporomusaceae</taxon>
        <taxon>Sporomusa</taxon>
        <taxon>environmental samples</taxon>
    </lineage>
</organism>
<protein>
    <recommendedName>
        <fullName evidence="4">LysM domain-containing protein</fullName>
    </recommendedName>
</protein>
<evidence type="ECO:0000313" key="3">
    <source>
        <dbReference type="EMBL" id="SCM82989.1"/>
    </source>
</evidence>